<dbReference type="Proteomes" id="UP000001514">
    <property type="component" value="Unassembled WGS sequence"/>
</dbReference>
<accession>D8RGC6</accession>
<dbReference type="InParanoid" id="D8RGC6"/>
<dbReference type="AlphaFoldDB" id="D8RGC6"/>
<dbReference type="EMBL" id="GL377578">
    <property type="protein sequence ID" value="EFJ29013.1"/>
    <property type="molecule type" value="Genomic_DNA"/>
</dbReference>
<dbReference type="HOGENOM" id="CLU_038778_2_0_1"/>
<dbReference type="SUPFAM" id="SSF117281">
    <property type="entry name" value="Kelch motif"/>
    <property type="match status" value="1"/>
</dbReference>
<name>D8RGC6_SELML</name>
<organism evidence="3">
    <name type="scientific">Selaginella moellendorffii</name>
    <name type="common">Spikemoss</name>
    <dbReference type="NCBI Taxonomy" id="88036"/>
    <lineage>
        <taxon>Eukaryota</taxon>
        <taxon>Viridiplantae</taxon>
        <taxon>Streptophyta</taxon>
        <taxon>Embryophyta</taxon>
        <taxon>Tracheophyta</taxon>
        <taxon>Lycopodiopsida</taxon>
        <taxon>Selaginellales</taxon>
        <taxon>Selaginellaceae</taxon>
        <taxon>Selaginella</taxon>
    </lineage>
</organism>
<dbReference type="InterPro" id="IPR056592">
    <property type="entry name" value="Beta-prop_At3g26010-like"/>
</dbReference>
<dbReference type="Pfam" id="PF24750">
    <property type="entry name" value="b-prop_At3g26010-like"/>
    <property type="match status" value="1"/>
</dbReference>
<dbReference type="Gramene" id="EFJ29013">
    <property type="protein sequence ID" value="EFJ29013"/>
    <property type="gene ID" value="SELMODRAFT_92812"/>
</dbReference>
<dbReference type="PANTHER" id="PTHR31672:SF2">
    <property type="entry name" value="F-BOX DOMAIN-CONTAINING PROTEIN"/>
    <property type="match status" value="1"/>
</dbReference>
<reference evidence="2 3" key="1">
    <citation type="journal article" date="2011" name="Science">
        <title>The Selaginella genome identifies genetic changes associated with the evolution of vascular plants.</title>
        <authorList>
            <person name="Banks J.A."/>
            <person name="Nishiyama T."/>
            <person name="Hasebe M."/>
            <person name="Bowman J.L."/>
            <person name="Gribskov M."/>
            <person name="dePamphilis C."/>
            <person name="Albert V.A."/>
            <person name="Aono N."/>
            <person name="Aoyama T."/>
            <person name="Ambrose B.A."/>
            <person name="Ashton N.W."/>
            <person name="Axtell M.J."/>
            <person name="Barker E."/>
            <person name="Barker M.S."/>
            <person name="Bennetzen J.L."/>
            <person name="Bonawitz N.D."/>
            <person name="Chapple C."/>
            <person name="Cheng C."/>
            <person name="Correa L.G."/>
            <person name="Dacre M."/>
            <person name="DeBarry J."/>
            <person name="Dreyer I."/>
            <person name="Elias M."/>
            <person name="Engstrom E.M."/>
            <person name="Estelle M."/>
            <person name="Feng L."/>
            <person name="Finet C."/>
            <person name="Floyd S.K."/>
            <person name="Frommer W.B."/>
            <person name="Fujita T."/>
            <person name="Gramzow L."/>
            <person name="Gutensohn M."/>
            <person name="Harholt J."/>
            <person name="Hattori M."/>
            <person name="Heyl A."/>
            <person name="Hirai T."/>
            <person name="Hiwatashi Y."/>
            <person name="Ishikawa M."/>
            <person name="Iwata M."/>
            <person name="Karol K.G."/>
            <person name="Koehler B."/>
            <person name="Kolukisaoglu U."/>
            <person name="Kubo M."/>
            <person name="Kurata T."/>
            <person name="Lalonde S."/>
            <person name="Li K."/>
            <person name="Li Y."/>
            <person name="Litt A."/>
            <person name="Lyons E."/>
            <person name="Manning G."/>
            <person name="Maruyama T."/>
            <person name="Michael T.P."/>
            <person name="Mikami K."/>
            <person name="Miyazaki S."/>
            <person name="Morinaga S."/>
            <person name="Murata T."/>
            <person name="Mueller-Roeber B."/>
            <person name="Nelson D.R."/>
            <person name="Obara M."/>
            <person name="Oguri Y."/>
            <person name="Olmstead R.G."/>
            <person name="Onodera N."/>
            <person name="Petersen B.L."/>
            <person name="Pils B."/>
            <person name="Prigge M."/>
            <person name="Rensing S.A."/>
            <person name="Riano-Pachon D.M."/>
            <person name="Roberts A.W."/>
            <person name="Sato Y."/>
            <person name="Scheller H.V."/>
            <person name="Schulz B."/>
            <person name="Schulz C."/>
            <person name="Shakirov E.V."/>
            <person name="Shibagaki N."/>
            <person name="Shinohara N."/>
            <person name="Shippen D.E."/>
            <person name="Soerensen I."/>
            <person name="Sotooka R."/>
            <person name="Sugimoto N."/>
            <person name="Sugita M."/>
            <person name="Sumikawa N."/>
            <person name="Tanurdzic M."/>
            <person name="Theissen G."/>
            <person name="Ulvskov P."/>
            <person name="Wakazuki S."/>
            <person name="Weng J.K."/>
            <person name="Willats W.W."/>
            <person name="Wipf D."/>
            <person name="Wolf P.G."/>
            <person name="Yang L."/>
            <person name="Zimmer A.D."/>
            <person name="Zhu Q."/>
            <person name="Mitros T."/>
            <person name="Hellsten U."/>
            <person name="Loque D."/>
            <person name="Otillar R."/>
            <person name="Salamov A."/>
            <person name="Schmutz J."/>
            <person name="Shapiro H."/>
            <person name="Lindquist E."/>
            <person name="Lucas S."/>
            <person name="Rokhsar D."/>
            <person name="Grigoriev I.V."/>
        </authorList>
    </citation>
    <scope>NUCLEOTIDE SEQUENCE [LARGE SCALE GENOMIC DNA]</scope>
</reference>
<protein>
    <recommendedName>
        <fullName evidence="1">F-box protein At3g26010-like beta-propeller domain-containing protein</fullName>
    </recommendedName>
</protein>
<keyword evidence="3" id="KW-1185">Reference proteome</keyword>
<dbReference type="STRING" id="88036.D8RGC6"/>
<dbReference type="KEGG" id="smo:SELMODRAFT_92812"/>
<dbReference type="OrthoDB" id="2095648at2759"/>
<proteinExistence type="predicted"/>
<evidence type="ECO:0000313" key="2">
    <source>
        <dbReference type="EMBL" id="EFJ29013.1"/>
    </source>
</evidence>
<evidence type="ECO:0000313" key="3">
    <source>
        <dbReference type="Proteomes" id="UP000001514"/>
    </source>
</evidence>
<feature type="domain" description="F-box protein At3g26010-like beta-propeller" evidence="1">
    <location>
        <begin position="27"/>
        <end position="209"/>
    </location>
</feature>
<dbReference type="Gene3D" id="2.120.10.80">
    <property type="entry name" value="Kelch-type beta propeller"/>
    <property type="match status" value="1"/>
</dbReference>
<sequence>MVAAYYPSGNKWLNIPIGFLPSQVSVPAASSKGLMCFIATQYTDGYSVLLVCNPLTRCWKALPPMTTRRYPFVVALVTDRKLSAYKVIVAGDYNSFDNRRTTEVYDSVTSTWKQSGPLPREEEITKNIVACNGYLFCLSRGPGNGLLAYSLQQEIWIKVRTGRMPGYSKFRHLVECNGRIIIVGKALRRQVLGLYIWHLDPPTMKWKELAKMPQPLSEQFFRTQSECFFCSALGDQIFISRFFCDIGLLYNISHDTWQWIPDCPKIANPFILTLEPGFDAVY</sequence>
<dbReference type="InterPro" id="IPR050796">
    <property type="entry name" value="SCF_F-box_component"/>
</dbReference>
<dbReference type="OMA" id="ATAMEMC"/>
<gene>
    <name evidence="2" type="ORF">SELMODRAFT_92812</name>
</gene>
<evidence type="ECO:0000259" key="1">
    <source>
        <dbReference type="Pfam" id="PF24750"/>
    </source>
</evidence>
<dbReference type="InterPro" id="IPR015915">
    <property type="entry name" value="Kelch-typ_b-propeller"/>
</dbReference>
<dbReference type="PANTHER" id="PTHR31672">
    <property type="entry name" value="BNACNNG10540D PROTEIN"/>
    <property type="match status" value="1"/>
</dbReference>